<sequence length="33" mass="3685">MDLTTSGLIILAIFSLYLLIATTGMLFSLLFYK</sequence>
<organism evidence="2 3">
    <name type="scientific">Sediminibacillus halophilus</name>
    <dbReference type="NCBI Taxonomy" id="482461"/>
    <lineage>
        <taxon>Bacteria</taxon>
        <taxon>Bacillati</taxon>
        <taxon>Bacillota</taxon>
        <taxon>Bacilli</taxon>
        <taxon>Bacillales</taxon>
        <taxon>Bacillaceae</taxon>
        <taxon>Sediminibacillus</taxon>
    </lineage>
</organism>
<reference evidence="3" key="1">
    <citation type="submission" date="2016-10" db="EMBL/GenBank/DDBJ databases">
        <authorList>
            <person name="Varghese N."/>
            <person name="Submissions S."/>
        </authorList>
    </citation>
    <scope>NUCLEOTIDE SEQUENCE [LARGE SCALE GENOMIC DNA]</scope>
    <source>
        <strain evidence="3">CGMCC 1.6199</strain>
    </source>
</reference>
<feature type="transmembrane region" description="Helical" evidence="1">
    <location>
        <begin position="6"/>
        <end position="32"/>
    </location>
</feature>
<dbReference type="EMBL" id="FNHF01000001">
    <property type="protein sequence ID" value="SDL88872.1"/>
    <property type="molecule type" value="Genomic_DNA"/>
</dbReference>
<evidence type="ECO:0000313" key="3">
    <source>
        <dbReference type="Proteomes" id="UP000182347"/>
    </source>
</evidence>
<proteinExistence type="predicted"/>
<dbReference type="Proteomes" id="UP000182347">
    <property type="component" value="Unassembled WGS sequence"/>
</dbReference>
<evidence type="ECO:0000313" key="2">
    <source>
        <dbReference type="EMBL" id="SDL88872.1"/>
    </source>
</evidence>
<keyword evidence="1" id="KW-1133">Transmembrane helix</keyword>
<keyword evidence="3" id="KW-1185">Reference proteome</keyword>
<gene>
    <name evidence="2" type="ORF">SAMN05216244_1117</name>
</gene>
<accession>A0A1G9NQL0</accession>
<dbReference type="STRING" id="482461.SAMN05216244_1117"/>
<protein>
    <submittedName>
        <fullName evidence="2">Uncharacterized protein</fullName>
    </submittedName>
</protein>
<dbReference type="AlphaFoldDB" id="A0A1G9NQL0"/>
<keyword evidence="1" id="KW-0812">Transmembrane</keyword>
<evidence type="ECO:0000256" key="1">
    <source>
        <dbReference type="SAM" id="Phobius"/>
    </source>
</evidence>
<keyword evidence="1" id="KW-0472">Membrane</keyword>
<name>A0A1G9NQL0_9BACI</name>